<organism evidence="1 2">
    <name type="scientific">Mergibacter septicus</name>
    <dbReference type="NCBI Taxonomy" id="221402"/>
    <lineage>
        <taxon>Bacteria</taxon>
        <taxon>Pseudomonadati</taxon>
        <taxon>Pseudomonadota</taxon>
        <taxon>Gammaproteobacteria</taxon>
        <taxon>Pasteurellales</taxon>
        <taxon>Pasteurellaceae</taxon>
        <taxon>Mergibacter</taxon>
    </lineage>
</organism>
<reference evidence="1" key="1">
    <citation type="submission" date="2017-06" db="EMBL/GenBank/DDBJ databases">
        <title>Genome sequencing of pathogenic and non-pathogenic strains within Bisgaard taxon 40.</title>
        <authorList>
            <person name="Ladner J.T."/>
            <person name="Lovett S.P."/>
            <person name="Koroleva G."/>
            <person name="Lorch J.M."/>
        </authorList>
    </citation>
    <scope>NUCLEOTIDE SEQUENCE</scope>
    <source>
        <strain evidence="1">27576-1-I1</strain>
    </source>
</reference>
<dbReference type="RefSeq" id="WP_261919940.1">
    <property type="nucleotide sequence ID" value="NZ_CP022011.1"/>
</dbReference>
<dbReference type="Proteomes" id="UP000955338">
    <property type="component" value="Chromosome"/>
</dbReference>
<sequence length="71" mass="7933">MKDVTRIAPPMFPDGISIGVTDDKNIVIVDFLSRKILSKKDSSESIFSVALTKKHLRALLQALEDMENDET</sequence>
<protein>
    <submittedName>
        <fullName evidence="1">Uncharacterized protein</fullName>
    </submittedName>
</protein>
<proteinExistence type="predicted"/>
<evidence type="ECO:0000313" key="2">
    <source>
        <dbReference type="Proteomes" id="UP000955338"/>
    </source>
</evidence>
<gene>
    <name evidence="1" type="ORF">CEP48_00325</name>
</gene>
<dbReference type="EMBL" id="CP022011">
    <property type="protein sequence ID" value="QDJ13977.1"/>
    <property type="molecule type" value="Genomic_DNA"/>
</dbReference>
<name>A0A8D4IWL0_9PAST</name>
<evidence type="ECO:0000313" key="1">
    <source>
        <dbReference type="EMBL" id="QDJ13977.1"/>
    </source>
</evidence>
<dbReference type="AlphaFoldDB" id="A0A8D4IWL0"/>
<accession>A0A8D4IWL0</accession>
<keyword evidence="2" id="KW-1185">Reference proteome</keyword>